<dbReference type="GO" id="GO:0006457">
    <property type="term" value="P:protein folding"/>
    <property type="evidence" value="ECO:0007669"/>
    <property type="project" value="InterPro"/>
</dbReference>
<dbReference type="OrthoDB" id="1938156at2759"/>
<keyword evidence="5 10" id="KW-1133">Transmembrane helix</keyword>
<keyword evidence="6 10" id="KW-0472">Membrane</keyword>
<evidence type="ECO:0000256" key="7">
    <source>
        <dbReference type="ARBA" id="ARBA00023186"/>
    </source>
</evidence>
<sequence length="607" mass="69223">MRKTHSSLALLLAVILLIGPQFTNTVSGEETDFDDGVVESVQDDEPALATDENGEELVYESPKYDPMDFHFVDHFDDTEKSQKLWVKSQAKKDDIAEEIAKYDGVWSWEAPQRIVWKNDIGLVLKSKAKHAAIAAKLFKPFTFEDDKPLIVQYEVTLQEGQECGGSYIKLLSANKANDDLTKFNDKTPYTIMFGPDKCGNDIKMHFIFRHVNPINGSITEKHCRKPKDRLEEPFKDKLPHLYTLILRPDNTFEIRLDHNIVNEGSLLSEFTPPVNPPREIDDPNDKKPDDWDEREKIPDPAAQKPEDWDDDAPPQIPDPSAVMPNDWLEDEPEMIPDPSALKPDDWDVDMDGEWEAPLVDNPVCEKVSGCGKWKAPLIANKDYKGKWRAPMIDNPNYRGKWAARKIPNPEFFEDLAPFKMTPISAVGIELWSMSNEILFDNLIITDDLDVAIDYSSKTFDLKRKFIAKESKTWYHRFMRHINYKPGWWALYFVYVSIPVGGYIYYLYRRATEEDTTADAKKTDAVQPDDDQTAADDDNKQEAGTKSSPKKKKSDLDVKNSAGDAEPDEEDSGKDSTEDVDGGASEEKETEESTSTKPRKRRVRKDAS</sequence>
<dbReference type="PROSITE" id="PS00805">
    <property type="entry name" value="CALRETICULIN_REPEAT"/>
    <property type="match status" value="1"/>
</dbReference>
<dbReference type="Proteomes" id="UP000095300">
    <property type="component" value="Unassembled WGS sequence"/>
</dbReference>
<keyword evidence="9" id="KW-1015">Disulfide bond</keyword>
<protein>
    <recommendedName>
        <fullName evidence="14">Calnexin</fullName>
    </recommendedName>
</protein>
<keyword evidence="7 10" id="KW-0143">Chaperone</keyword>
<dbReference type="PANTHER" id="PTHR11073:SF1">
    <property type="entry name" value="CALNEXIN 14D-RELATED"/>
    <property type="match status" value="1"/>
</dbReference>
<feature type="transmembrane region" description="Helical" evidence="10">
    <location>
        <begin position="486"/>
        <end position="507"/>
    </location>
</feature>
<evidence type="ECO:0000256" key="6">
    <source>
        <dbReference type="ARBA" id="ARBA00023136"/>
    </source>
</evidence>
<dbReference type="GO" id="GO:0005509">
    <property type="term" value="F:calcium ion binding"/>
    <property type="evidence" value="ECO:0007669"/>
    <property type="project" value="InterPro"/>
</dbReference>
<dbReference type="PROSITE" id="PS00804">
    <property type="entry name" value="CALRETICULIN_2"/>
    <property type="match status" value="1"/>
</dbReference>
<dbReference type="Pfam" id="PF00262">
    <property type="entry name" value="Calreticulin"/>
    <property type="match status" value="1"/>
</dbReference>
<comment type="function">
    <text evidence="8">Calcium-binding protein that interacts with newly synthesized monoglucosylated glycoproteins in the endoplasmic reticulum. It may act in assisting protein assembly and/or in the retention within the ER of unassembled protein subunits. It seems to play a major role in the quality control apparatus of the ER by the retention of incorrectly folded proteins. Required for embryogenesis and larval development under heat and ER stress conditions. May be important for germ cell development. Involved in neuronal necrotic cell death.</text>
</comment>
<dbReference type="InterPro" id="IPR009033">
    <property type="entry name" value="Calreticulin/calnexin_P_dom_sf"/>
</dbReference>
<feature type="region of interest" description="Disordered" evidence="11">
    <location>
        <begin position="267"/>
        <end position="323"/>
    </location>
</feature>
<evidence type="ECO:0000256" key="9">
    <source>
        <dbReference type="PIRSR" id="PIRSR601580-3"/>
    </source>
</evidence>
<keyword evidence="4 10" id="KW-0256">Endoplasmic reticulum</keyword>
<evidence type="ECO:0000256" key="11">
    <source>
        <dbReference type="SAM" id="MobiDB-lite"/>
    </source>
</evidence>
<feature type="chain" id="PRO_5009030357" description="Calnexin" evidence="10">
    <location>
        <begin position="29"/>
        <end position="607"/>
    </location>
</feature>
<dbReference type="AlphaFoldDB" id="A0A1I8PTN9"/>
<keyword evidence="3 10" id="KW-0812">Transmembrane</keyword>
<dbReference type="PANTHER" id="PTHR11073">
    <property type="entry name" value="CALRETICULIN AND CALNEXIN"/>
    <property type="match status" value="1"/>
</dbReference>
<proteinExistence type="inferred from homology"/>
<accession>A0A1I8PTN9</accession>
<comment type="subcellular location">
    <subcellularLocation>
        <location evidence="1">Endoplasmic reticulum membrane</location>
        <topology evidence="1">Single-pass type I membrane protein</topology>
    </subcellularLocation>
</comment>
<name>A0A1I8PTN9_STOCA</name>
<evidence type="ECO:0000313" key="12">
    <source>
        <dbReference type="EnsemblMetazoa" id="SCAU011012-PA"/>
    </source>
</evidence>
<dbReference type="FunFam" id="2.60.120.200:FF:000011">
    <property type="entry name" value="Probable calnexin"/>
    <property type="match status" value="1"/>
</dbReference>
<dbReference type="FunFam" id="2.10.250.10:FF:000001">
    <property type="entry name" value="Calnexin homolog"/>
    <property type="match status" value="1"/>
</dbReference>
<feature type="disulfide bond" evidence="9">
    <location>
        <begin position="163"/>
        <end position="198"/>
    </location>
</feature>
<evidence type="ECO:0000256" key="8">
    <source>
        <dbReference type="ARBA" id="ARBA00053392"/>
    </source>
</evidence>
<evidence type="ECO:0000256" key="3">
    <source>
        <dbReference type="ARBA" id="ARBA00022692"/>
    </source>
</evidence>
<evidence type="ECO:0000256" key="1">
    <source>
        <dbReference type="ARBA" id="ARBA00004115"/>
    </source>
</evidence>
<evidence type="ECO:0000256" key="10">
    <source>
        <dbReference type="RuleBase" id="RU362126"/>
    </source>
</evidence>
<organism evidence="12 13">
    <name type="scientific">Stomoxys calcitrans</name>
    <name type="common">Stable fly</name>
    <name type="synonym">Conops calcitrans</name>
    <dbReference type="NCBI Taxonomy" id="35570"/>
    <lineage>
        <taxon>Eukaryota</taxon>
        <taxon>Metazoa</taxon>
        <taxon>Ecdysozoa</taxon>
        <taxon>Arthropoda</taxon>
        <taxon>Hexapoda</taxon>
        <taxon>Insecta</taxon>
        <taxon>Pterygota</taxon>
        <taxon>Neoptera</taxon>
        <taxon>Endopterygota</taxon>
        <taxon>Diptera</taxon>
        <taxon>Brachycera</taxon>
        <taxon>Muscomorpha</taxon>
        <taxon>Muscoidea</taxon>
        <taxon>Muscidae</taxon>
        <taxon>Stomoxys</taxon>
    </lineage>
</organism>
<dbReference type="GO" id="GO:0036503">
    <property type="term" value="P:ERAD pathway"/>
    <property type="evidence" value="ECO:0007669"/>
    <property type="project" value="TreeGrafter"/>
</dbReference>
<comment type="similarity">
    <text evidence="2 10">Belongs to the calreticulin family.</text>
</comment>
<keyword evidence="13" id="KW-1185">Reference proteome</keyword>
<evidence type="ECO:0000256" key="2">
    <source>
        <dbReference type="ARBA" id="ARBA00010983"/>
    </source>
</evidence>
<feature type="compositionally biased region" description="Basic residues" evidence="11">
    <location>
        <begin position="596"/>
        <end position="607"/>
    </location>
</feature>
<evidence type="ECO:0000313" key="13">
    <source>
        <dbReference type="Proteomes" id="UP000095300"/>
    </source>
</evidence>
<dbReference type="InterPro" id="IPR013320">
    <property type="entry name" value="ConA-like_dom_sf"/>
</dbReference>
<evidence type="ECO:0000256" key="5">
    <source>
        <dbReference type="ARBA" id="ARBA00022989"/>
    </source>
</evidence>
<dbReference type="InterPro" id="IPR018124">
    <property type="entry name" value="Calret/calnex_CS"/>
</dbReference>
<dbReference type="PRINTS" id="PR00626">
    <property type="entry name" value="CALRETICULIN"/>
</dbReference>
<evidence type="ECO:0000256" key="4">
    <source>
        <dbReference type="ARBA" id="ARBA00022824"/>
    </source>
</evidence>
<feature type="region of interest" description="Disordered" evidence="11">
    <location>
        <begin position="516"/>
        <end position="607"/>
    </location>
</feature>
<keyword evidence="10" id="KW-0732">Signal</keyword>
<gene>
    <name evidence="12" type="primary">106085563</name>
</gene>
<dbReference type="VEuPathDB" id="VectorBase:SCAU011012"/>
<dbReference type="Gene3D" id="2.60.120.200">
    <property type="match status" value="1"/>
</dbReference>
<feature type="signal peptide" evidence="10">
    <location>
        <begin position="1"/>
        <end position="28"/>
    </location>
</feature>
<dbReference type="GO" id="GO:0005789">
    <property type="term" value="C:endoplasmic reticulum membrane"/>
    <property type="evidence" value="ECO:0007669"/>
    <property type="project" value="UniProtKB-SubCell"/>
</dbReference>
<dbReference type="STRING" id="35570.A0A1I8PTN9"/>
<dbReference type="GO" id="GO:0051082">
    <property type="term" value="F:unfolded protein binding"/>
    <property type="evidence" value="ECO:0007669"/>
    <property type="project" value="InterPro"/>
</dbReference>
<evidence type="ECO:0008006" key="14">
    <source>
        <dbReference type="Google" id="ProtNLM"/>
    </source>
</evidence>
<dbReference type="SUPFAM" id="SSF63887">
    <property type="entry name" value="P-domain of calnexin/calreticulin"/>
    <property type="match status" value="1"/>
</dbReference>
<dbReference type="SUPFAM" id="SSF49899">
    <property type="entry name" value="Concanavalin A-like lectins/glucanases"/>
    <property type="match status" value="1"/>
</dbReference>
<dbReference type="EnsemblMetazoa" id="SCAU011012-RA">
    <property type="protein sequence ID" value="SCAU011012-PA"/>
    <property type="gene ID" value="SCAU011012"/>
</dbReference>
<dbReference type="Gene3D" id="2.10.250.10">
    <property type="entry name" value="Calreticulin/calnexin, P domain"/>
    <property type="match status" value="1"/>
</dbReference>
<dbReference type="InterPro" id="IPR001580">
    <property type="entry name" value="Calret/calnex"/>
</dbReference>
<reference evidence="12" key="1">
    <citation type="submission" date="2020-05" db="UniProtKB">
        <authorList>
            <consortium name="EnsemblMetazoa"/>
        </authorList>
    </citation>
    <scope>IDENTIFICATION</scope>
    <source>
        <strain evidence="12">USDA</strain>
    </source>
</reference>
<feature type="compositionally biased region" description="Acidic residues" evidence="11">
    <location>
        <begin position="526"/>
        <end position="535"/>
    </location>
</feature>
<feature type="compositionally biased region" description="Basic and acidic residues" evidence="11">
    <location>
        <begin position="278"/>
        <end position="298"/>
    </location>
</feature>